<dbReference type="NCBIfam" id="TIGR00044">
    <property type="entry name" value="YggS family pyridoxal phosphate-dependent enzyme"/>
    <property type="match status" value="1"/>
</dbReference>
<reference evidence="6" key="1">
    <citation type="submission" date="2020-10" db="EMBL/GenBank/DDBJ databases">
        <authorList>
            <person name="Gilroy R."/>
        </authorList>
    </citation>
    <scope>NUCLEOTIDE SEQUENCE</scope>
    <source>
        <strain evidence="6">ChiBcec7-5410</strain>
    </source>
</reference>
<dbReference type="HAMAP" id="MF_02087">
    <property type="entry name" value="PLP_homeostasis"/>
    <property type="match status" value="1"/>
</dbReference>
<evidence type="ECO:0000259" key="5">
    <source>
        <dbReference type="Pfam" id="PF01168"/>
    </source>
</evidence>
<dbReference type="InterPro" id="IPR001608">
    <property type="entry name" value="Ala_racemase_N"/>
</dbReference>
<evidence type="ECO:0000256" key="3">
    <source>
        <dbReference type="PIRSR" id="PIRSR004848-1"/>
    </source>
</evidence>
<reference evidence="6" key="2">
    <citation type="journal article" date="2021" name="PeerJ">
        <title>Extensive microbial diversity within the chicken gut microbiome revealed by metagenomics and culture.</title>
        <authorList>
            <person name="Gilroy R."/>
            <person name="Ravi A."/>
            <person name="Getino M."/>
            <person name="Pursley I."/>
            <person name="Horton D.L."/>
            <person name="Alikhan N.F."/>
            <person name="Baker D."/>
            <person name="Gharbi K."/>
            <person name="Hall N."/>
            <person name="Watson M."/>
            <person name="Adriaenssens E.M."/>
            <person name="Foster-Nyarko E."/>
            <person name="Jarju S."/>
            <person name="Secka A."/>
            <person name="Antonio M."/>
            <person name="Oren A."/>
            <person name="Chaudhuri R.R."/>
            <person name="La Ragione R."/>
            <person name="Hildebrand F."/>
            <person name="Pallen M.J."/>
        </authorList>
    </citation>
    <scope>NUCLEOTIDE SEQUENCE</scope>
    <source>
        <strain evidence="6">ChiBcec7-5410</strain>
    </source>
</reference>
<name>A0A9D1KRQ4_9FIRM</name>
<dbReference type="EMBL" id="DVLW01000130">
    <property type="protein sequence ID" value="HIT94509.1"/>
    <property type="molecule type" value="Genomic_DNA"/>
</dbReference>
<proteinExistence type="inferred from homology"/>
<feature type="domain" description="Alanine racemase N-terminal" evidence="5">
    <location>
        <begin position="24"/>
        <end position="245"/>
    </location>
</feature>
<organism evidence="6 7">
    <name type="scientific">Candidatus Faecivivens stercoripullorum</name>
    <dbReference type="NCBI Taxonomy" id="2840805"/>
    <lineage>
        <taxon>Bacteria</taxon>
        <taxon>Bacillati</taxon>
        <taxon>Bacillota</taxon>
        <taxon>Clostridia</taxon>
        <taxon>Eubacteriales</taxon>
        <taxon>Oscillospiraceae</taxon>
        <taxon>Oscillospiraceae incertae sedis</taxon>
        <taxon>Candidatus Faecivivens</taxon>
    </lineage>
</organism>
<comment type="caution">
    <text evidence="6">The sequence shown here is derived from an EMBL/GenBank/DDBJ whole genome shotgun (WGS) entry which is preliminary data.</text>
</comment>
<comment type="function">
    <text evidence="2">Pyridoxal 5'-phosphate (PLP)-binding protein, which is involved in PLP homeostasis.</text>
</comment>
<evidence type="ECO:0000313" key="6">
    <source>
        <dbReference type="EMBL" id="HIT94509.1"/>
    </source>
</evidence>
<sequence length="252" mass="27111">MVSIIRKMFDPSADGQAEQIVQRLQQIRARIARACEESGRAPDSVKLMAVTKTVSPDRVNLALSEGVDLLGENRVQEFLSKNSSYNCEKSQIHFIGHLQTNKIRDIINKVSCIQSIDSVRRAEAVSSAAQKAGIVMPCLLEVNIGREESKSGFAPEGVLDAAGEIAALPGISLHGLMTVAPAVAGRTGDDSYFRDMQQLFLQLQKCSLPGACIDTLSMGMTGDFEMAVRCGSTLVRIGQGIFGARDVQTGLP</sequence>
<comment type="cofactor">
    <cofactor evidence="3">
        <name>pyridoxal 5'-phosphate</name>
        <dbReference type="ChEBI" id="CHEBI:597326"/>
    </cofactor>
</comment>
<dbReference type="AlphaFoldDB" id="A0A9D1KRQ4"/>
<accession>A0A9D1KRQ4</accession>
<dbReference type="InterPro" id="IPR029066">
    <property type="entry name" value="PLP-binding_barrel"/>
</dbReference>
<dbReference type="PANTHER" id="PTHR10146:SF14">
    <property type="entry name" value="PYRIDOXAL PHOSPHATE HOMEOSTASIS PROTEIN"/>
    <property type="match status" value="1"/>
</dbReference>
<gene>
    <name evidence="6" type="ORF">IAC43_04940</name>
</gene>
<dbReference type="CDD" id="cd00635">
    <property type="entry name" value="PLPDE_III_YBL036c_like"/>
    <property type="match status" value="1"/>
</dbReference>
<evidence type="ECO:0000256" key="1">
    <source>
        <dbReference type="ARBA" id="ARBA00022898"/>
    </source>
</evidence>
<dbReference type="Proteomes" id="UP000824160">
    <property type="component" value="Unassembled WGS sequence"/>
</dbReference>
<dbReference type="Pfam" id="PF01168">
    <property type="entry name" value="Ala_racemase_N"/>
    <property type="match status" value="1"/>
</dbReference>
<evidence type="ECO:0000256" key="4">
    <source>
        <dbReference type="RuleBase" id="RU004514"/>
    </source>
</evidence>
<keyword evidence="1 2" id="KW-0663">Pyridoxal phosphate</keyword>
<dbReference type="PANTHER" id="PTHR10146">
    <property type="entry name" value="PROLINE SYNTHETASE CO-TRANSCRIBED BACTERIAL HOMOLOG PROTEIN"/>
    <property type="match status" value="1"/>
</dbReference>
<dbReference type="Gene3D" id="3.20.20.10">
    <property type="entry name" value="Alanine racemase"/>
    <property type="match status" value="1"/>
</dbReference>
<dbReference type="PIRSF" id="PIRSF004848">
    <property type="entry name" value="YBL036c_PLPDEIII"/>
    <property type="match status" value="1"/>
</dbReference>
<dbReference type="InterPro" id="IPR011078">
    <property type="entry name" value="PyrdxlP_homeostasis"/>
</dbReference>
<dbReference type="GO" id="GO:0030170">
    <property type="term" value="F:pyridoxal phosphate binding"/>
    <property type="evidence" value="ECO:0007669"/>
    <property type="project" value="UniProtKB-UniRule"/>
</dbReference>
<protein>
    <recommendedName>
        <fullName evidence="2">Pyridoxal phosphate homeostasis protein</fullName>
        <shortName evidence="2">PLP homeostasis protein</shortName>
    </recommendedName>
</protein>
<evidence type="ECO:0000256" key="2">
    <source>
        <dbReference type="HAMAP-Rule" id="MF_02087"/>
    </source>
</evidence>
<dbReference type="SUPFAM" id="SSF51419">
    <property type="entry name" value="PLP-binding barrel"/>
    <property type="match status" value="1"/>
</dbReference>
<evidence type="ECO:0000313" key="7">
    <source>
        <dbReference type="Proteomes" id="UP000824160"/>
    </source>
</evidence>
<comment type="similarity">
    <text evidence="2 4">Belongs to the pyridoxal phosphate-binding protein YggS/PROSC family.</text>
</comment>
<feature type="modified residue" description="N6-(pyridoxal phosphate)lysine" evidence="2 3">
    <location>
        <position position="52"/>
    </location>
</feature>